<feature type="active site" description="Phosphothreonine intermediate" evidence="4">
    <location>
        <position position="84"/>
    </location>
</feature>
<dbReference type="GO" id="GO:0004035">
    <property type="term" value="F:alkaline phosphatase activity"/>
    <property type="evidence" value="ECO:0007669"/>
    <property type="project" value="InterPro"/>
</dbReference>
<evidence type="ECO:0000313" key="10">
    <source>
        <dbReference type="Proteomes" id="UP000619512"/>
    </source>
</evidence>
<keyword evidence="2" id="KW-0479">Metal-binding</keyword>
<dbReference type="Pfam" id="PF01663">
    <property type="entry name" value="Phosphodiest"/>
    <property type="match status" value="1"/>
</dbReference>
<dbReference type="PANTHER" id="PTHR10151">
    <property type="entry name" value="ECTONUCLEOTIDE PYROPHOSPHATASE/PHOSPHODIESTERASE"/>
    <property type="match status" value="1"/>
</dbReference>
<dbReference type="AlphaFoldDB" id="A0A4P7BBR6"/>
<sequence length="549" mass="59277">MRSTTTLACTALLSLSATAIATATAAPAPVPAAPKLVVVMAVDGLPQEQLLRYRGQFGDGGFKRLLTQGAMFGDAHQAHGTTVTAVGHSAILTGAYPYQHGIVGNNWIDRATGKSVYCTEDTRYQYIGESTRPDDGTSPARLRVDTLGDQLRYATGNKSRVLAVSGKDRGAILLAGKTGTAYMYMEGSGNFASSTYYMQQHPAWVQRFQASKPQDRYYGKTWRPMLADADYSMDAGDTPFAISYYSESGAPDASYYKRLKEGPFVDELTLDFARAAIEAEGLGANPAGVPDLLGMSLSAHDYVNHAHGPESRMSHDHLQRLDRMLAGFFTYLDKKVGSDNYLVVLTADHGFANSAEFSQQQRIDAGRVDGKKLLNGLQTHLDASFGGGKVALTASWPNLYLEQAALDKAGIKRADVETAASRWLLAQTGIADVYTRTRFEESGATGTRIDLLLRRAWHRSESGDLVVVPRAYWAFGSGSSGATHGTPYAYDTSVPLLMMGKRWIAPGSYAKYTEVVDIAPTLAAVLGVRPPAGAEGRVLVEALQRTAQR</sequence>
<dbReference type="InterPro" id="IPR026263">
    <property type="entry name" value="Alkaline_phosphatase_prok"/>
</dbReference>
<evidence type="ECO:0000256" key="5">
    <source>
        <dbReference type="PIRSR" id="PIRSR031924-51"/>
    </source>
</evidence>
<dbReference type="EMBL" id="BMWW01000001">
    <property type="protein sequence ID" value="GGY78359.1"/>
    <property type="molecule type" value="Genomic_DNA"/>
</dbReference>
<dbReference type="PIRSF" id="PIRSF031924">
    <property type="entry name" value="Pi-irrepressible_AP"/>
    <property type="match status" value="1"/>
</dbReference>
<dbReference type="Proteomes" id="UP000294359">
    <property type="component" value="Chromosome"/>
</dbReference>
<dbReference type="InterPro" id="IPR002591">
    <property type="entry name" value="Phosphodiest/P_Trfase"/>
</dbReference>
<evidence type="ECO:0000256" key="6">
    <source>
        <dbReference type="SAM" id="SignalP"/>
    </source>
</evidence>
<name>A0A4P7BBR6_9BURK</name>
<dbReference type="Gene3D" id="3.30.1360.150">
    <property type="match status" value="1"/>
</dbReference>
<organism evidence="7 10">
    <name type="scientific">Pseudoduganella plicata</name>
    <dbReference type="NCBI Taxonomy" id="321984"/>
    <lineage>
        <taxon>Bacteria</taxon>
        <taxon>Pseudomonadati</taxon>
        <taxon>Pseudomonadota</taxon>
        <taxon>Betaproteobacteria</taxon>
        <taxon>Burkholderiales</taxon>
        <taxon>Oxalobacteraceae</taxon>
        <taxon>Telluria group</taxon>
        <taxon>Pseudoduganella</taxon>
    </lineage>
</organism>
<protein>
    <submittedName>
        <fullName evidence="7">Alkaline phosphatase family protein</fullName>
    </submittedName>
</protein>
<dbReference type="SUPFAM" id="SSF53649">
    <property type="entry name" value="Alkaline phosphatase-like"/>
    <property type="match status" value="1"/>
</dbReference>
<feature type="signal peptide" evidence="6">
    <location>
        <begin position="1"/>
        <end position="25"/>
    </location>
</feature>
<evidence type="ECO:0000256" key="3">
    <source>
        <dbReference type="ARBA" id="ARBA00022729"/>
    </source>
</evidence>
<evidence type="ECO:0000256" key="2">
    <source>
        <dbReference type="ARBA" id="ARBA00022723"/>
    </source>
</evidence>
<evidence type="ECO:0000313" key="9">
    <source>
        <dbReference type="Proteomes" id="UP000294359"/>
    </source>
</evidence>
<evidence type="ECO:0000313" key="7">
    <source>
        <dbReference type="EMBL" id="GGY78359.1"/>
    </source>
</evidence>
<evidence type="ECO:0000256" key="4">
    <source>
        <dbReference type="PIRSR" id="PIRSR031924-50"/>
    </source>
</evidence>
<dbReference type="Gene3D" id="3.40.720.10">
    <property type="entry name" value="Alkaline Phosphatase, subunit A"/>
    <property type="match status" value="1"/>
</dbReference>
<feature type="binding site" evidence="5">
    <location>
        <position position="105"/>
    </location>
    <ligand>
        <name>substrate</name>
    </ligand>
</feature>
<dbReference type="OrthoDB" id="9766127at2"/>
<dbReference type="Proteomes" id="UP000619512">
    <property type="component" value="Unassembled WGS sequence"/>
</dbReference>
<dbReference type="GO" id="GO:0046872">
    <property type="term" value="F:metal ion binding"/>
    <property type="evidence" value="ECO:0007669"/>
    <property type="project" value="UniProtKB-KW"/>
</dbReference>
<dbReference type="PANTHER" id="PTHR10151:SF120">
    <property type="entry name" value="BIS(5'-ADENOSYL)-TRIPHOSPHATASE"/>
    <property type="match status" value="1"/>
</dbReference>
<dbReference type="EMBL" id="CP038026">
    <property type="protein sequence ID" value="QBQ36066.1"/>
    <property type="molecule type" value="Genomic_DNA"/>
</dbReference>
<dbReference type="InterPro" id="IPR017850">
    <property type="entry name" value="Alkaline_phosphatase_core_sf"/>
</dbReference>
<reference evidence="7" key="1">
    <citation type="journal article" date="2014" name="Int. J. Syst. Evol. Microbiol.">
        <title>Complete genome sequence of Corynebacterium casei LMG S-19264T (=DSM 44701T), isolated from a smear-ripened cheese.</title>
        <authorList>
            <consortium name="US DOE Joint Genome Institute (JGI-PGF)"/>
            <person name="Walter F."/>
            <person name="Albersmeier A."/>
            <person name="Kalinowski J."/>
            <person name="Ruckert C."/>
        </authorList>
    </citation>
    <scope>NUCLEOTIDE SEQUENCE</scope>
    <source>
        <strain evidence="7">KCTC 12344</strain>
    </source>
</reference>
<feature type="binding site" evidence="5">
    <location>
        <begin position="167"/>
        <end position="169"/>
    </location>
    <ligand>
        <name>substrate</name>
    </ligand>
</feature>
<keyword evidence="3 6" id="KW-0732">Signal</keyword>
<dbReference type="CDD" id="cd16016">
    <property type="entry name" value="AP-SPAP"/>
    <property type="match status" value="1"/>
</dbReference>
<proteinExistence type="predicted"/>
<gene>
    <name evidence="7" type="primary">pafA</name>
    <name evidence="8" type="ORF">E1742_07800</name>
    <name evidence="7" type="ORF">GCM10007388_09050</name>
</gene>
<accession>A0A4P7BBR6</accession>
<feature type="chain" id="PRO_5044606651" evidence="6">
    <location>
        <begin position="26"/>
        <end position="549"/>
    </location>
</feature>
<keyword evidence="1 4" id="KW-0597">Phosphoprotein</keyword>
<dbReference type="RefSeq" id="WP_134384355.1">
    <property type="nucleotide sequence ID" value="NZ_BMWW01000001.1"/>
</dbReference>
<evidence type="ECO:0000313" key="8">
    <source>
        <dbReference type="EMBL" id="QBQ36066.1"/>
    </source>
</evidence>
<evidence type="ECO:0000256" key="1">
    <source>
        <dbReference type="ARBA" id="ARBA00022553"/>
    </source>
</evidence>
<keyword evidence="9" id="KW-1185">Reference proteome</keyword>
<reference evidence="8 9" key="2">
    <citation type="submission" date="2019-03" db="EMBL/GenBank/DDBJ databases">
        <title>Draft Genome Sequences of Six Type Strains of the Genus Massilia.</title>
        <authorList>
            <person name="Miess H."/>
            <person name="Frediansyhah A."/>
            <person name="Gross H."/>
        </authorList>
    </citation>
    <scope>NUCLEOTIDE SEQUENCE [LARGE SCALE GENOMIC DNA]</scope>
    <source>
        <strain evidence="8 9">DSM 17505</strain>
    </source>
</reference>
<reference evidence="7" key="3">
    <citation type="submission" date="2022-12" db="EMBL/GenBank/DDBJ databases">
        <authorList>
            <person name="Sun Q."/>
            <person name="Kim S."/>
        </authorList>
    </citation>
    <scope>NUCLEOTIDE SEQUENCE</scope>
    <source>
        <strain evidence="7">KCTC 12344</strain>
    </source>
</reference>